<evidence type="ECO:0000313" key="2">
    <source>
        <dbReference type="Proteomes" id="UP000322873"/>
    </source>
</evidence>
<gene>
    <name evidence="1" type="ORF">EYC84_002487</name>
</gene>
<name>A0A5M9JQ58_MONFR</name>
<accession>A0A5M9JQ58</accession>
<keyword evidence="2" id="KW-1185">Reference proteome</keyword>
<dbReference type="Proteomes" id="UP000322873">
    <property type="component" value="Unassembled WGS sequence"/>
</dbReference>
<comment type="caution">
    <text evidence="1">The sequence shown here is derived from an EMBL/GenBank/DDBJ whole genome shotgun (WGS) entry which is preliminary data.</text>
</comment>
<reference evidence="1 2" key="1">
    <citation type="submission" date="2019-06" db="EMBL/GenBank/DDBJ databases">
        <title>Genome Sequence of the Brown Rot Fungal Pathogen Monilinia fructicola.</title>
        <authorList>
            <person name="De Miccolis Angelini R.M."/>
            <person name="Landi L."/>
            <person name="Abate D."/>
            <person name="Pollastro S."/>
            <person name="Romanazzi G."/>
            <person name="Faretra F."/>
        </authorList>
    </citation>
    <scope>NUCLEOTIDE SEQUENCE [LARGE SCALE GENOMIC DNA]</scope>
    <source>
        <strain evidence="1 2">Mfrc123</strain>
    </source>
</reference>
<sequence length="84" mass="9688">MNAEPLFAPIKSPSLYAAFARFFLLTISKQFIIHLHSRSSSRLISSRLVSYPSHAFPYQTPKPKSRPHPKLQNHHISFVQAFIR</sequence>
<organism evidence="1 2">
    <name type="scientific">Monilinia fructicola</name>
    <name type="common">Brown rot fungus</name>
    <name type="synonym">Ciboria fructicola</name>
    <dbReference type="NCBI Taxonomy" id="38448"/>
    <lineage>
        <taxon>Eukaryota</taxon>
        <taxon>Fungi</taxon>
        <taxon>Dikarya</taxon>
        <taxon>Ascomycota</taxon>
        <taxon>Pezizomycotina</taxon>
        <taxon>Leotiomycetes</taxon>
        <taxon>Helotiales</taxon>
        <taxon>Sclerotiniaceae</taxon>
        <taxon>Monilinia</taxon>
    </lineage>
</organism>
<dbReference type="AlphaFoldDB" id="A0A5M9JQ58"/>
<evidence type="ECO:0000313" key="1">
    <source>
        <dbReference type="EMBL" id="KAA8570159.1"/>
    </source>
</evidence>
<dbReference type="EMBL" id="VICG01000007">
    <property type="protein sequence ID" value="KAA8570159.1"/>
    <property type="molecule type" value="Genomic_DNA"/>
</dbReference>
<proteinExistence type="predicted"/>
<protein>
    <submittedName>
        <fullName evidence="1">Uncharacterized protein</fullName>
    </submittedName>
</protein>